<dbReference type="InterPro" id="IPR004948">
    <property type="entry name" value="Nuc-triphosphatase_THEP1"/>
</dbReference>
<name>A0A401FR18_9BACT</name>
<dbReference type="GO" id="GO:0017111">
    <property type="term" value="F:ribonucleoside triphosphate phosphatase activity"/>
    <property type="evidence" value="ECO:0007669"/>
    <property type="project" value="InterPro"/>
</dbReference>
<dbReference type="RefSeq" id="WP_124326927.1">
    <property type="nucleotide sequence ID" value="NZ_BEXT01000001.1"/>
</dbReference>
<dbReference type="EMBL" id="BEXT01000001">
    <property type="protein sequence ID" value="GBC59412.1"/>
    <property type="molecule type" value="Genomic_DNA"/>
</dbReference>
<dbReference type="AlphaFoldDB" id="A0A401FR18"/>
<evidence type="ECO:0000256" key="1">
    <source>
        <dbReference type="ARBA" id="ARBA00022741"/>
    </source>
</evidence>
<dbReference type="OrthoDB" id="9786803at2"/>
<keyword evidence="6" id="KW-1185">Reference proteome</keyword>
<dbReference type="InterPro" id="IPR027417">
    <property type="entry name" value="P-loop_NTPase"/>
</dbReference>
<evidence type="ECO:0000256" key="3">
    <source>
        <dbReference type="ARBA" id="ARBA00022840"/>
    </source>
</evidence>
<proteinExistence type="predicted"/>
<dbReference type="SUPFAM" id="SSF52540">
    <property type="entry name" value="P-loop containing nucleoside triphosphate hydrolases"/>
    <property type="match status" value="1"/>
</dbReference>
<dbReference type="NCBIfam" id="NF010248">
    <property type="entry name" value="PRK13695.1"/>
    <property type="match status" value="1"/>
</dbReference>
<evidence type="ECO:0000256" key="2">
    <source>
        <dbReference type="ARBA" id="ARBA00022801"/>
    </source>
</evidence>
<reference evidence="6" key="2">
    <citation type="submission" date="2019-01" db="EMBL/GenBank/DDBJ databases">
        <title>Genome sequence of Desulfonema ishimotonii strain Tokyo 01.</title>
        <authorList>
            <person name="Fukui M."/>
        </authorList>
    </citation>
    <scope>NUCLEOTIDE SEQUENCE [LARGE SCALE GENOMIC DNA]</scope>
    <source>
        <strain evidence="6">Tokyo 01</strain>
    </source>
</reference>
<accession>A0A401FR18</accession>
<dbReference type="PANTHER" id="PTHR43146:SF1">
    <property type="entry name" value="CANCER-RELATED NUCLEOSIDE-TRIPHOSPHATASE"/>
    <property type="match status" value="1"/>
</dbReference>
<sequence>MNPRNLLFTGLPGCGKTTLIRKIVRQLTVPATGFFTQEIREGGKRVGFSIQTLDGQQGVMAHTRIASQYRVGRYRVSVETIDRIAVPALKPRTPEVLIIIDEIGRMECLSQRFKDGVIQALDSGNPVLGTIALKGNRFMETIKKRRDVRIVHVSEENRDRLALDFQSEGGMYGTGC</sequence>
<dbReference type="PANTHER" id="PTHR43146">
    <property type="entry name" value="CANCER-RELATED NUCLEOSIDE-TRIPHOSPHATASE"/>
    <property type="match status" value="1"/>
</dbReference>
<feature type="domain" description="AAA+ ATPase" evidence="4">
    <location>
        <begin position="2"/>
        <end position="148"/>
    </location>
</feature>
<keyword evidence="3" id="KW-0067">ATP-binding</keyword>
<dbReference type="Gene3D" id="3.40.50.300">
    <property type="entry name" value="P-loop containing nucleotide triphosphate hydrolases"/>
    <property type="match status" value="1"/>
</dbReference>
<organism evidence="5 6">
    <name type="scientific">Desulfonema ishimotonii</name>
    <dbReference type="NCBI Taxonomy" id="45657"/>
    <lineage>
        <taxon>Bacteria</taxon>
        <taxon>Pseudomonadati</taxon>
        <taxon>Thermodesulfobacteriota</taxon>
        <taxon>Desulfobacteria</taxon>
        <taxon>Desulfobacterales</taxon>
        <taxon>Desulfococcaceae</taxon>
        <taxon>Desulfonema</taxon>
    </lineage>
</organism>
<keyword evidence="2" id="KW-0378">Hydrolase</keyword>
<reference evidence="6" key="1">
    <citation type="submission" date="2017-11" db="EMBL/GenBank/DDBJ databases">
        <authorList>
            <person name="Watanabe M."/>
            <person name="Kojima H."/>
        </authorList>
    </citation>
    <scope>NUCLEOTIDE SEQUENCE [LARGE SCALE GENOMIC DNA]</scope>
    <source>
        <strain evidence="6">Tokyo 01</strain>
    </source>
</reference>
<gene>
    <name evidence="5" type="ORF">DENIS_0351</name>
</gene>
<dbReference type="GO" id="GO:0005524">
    <property type="term" value="F:ATP binding"/>
    <property type="evidence" value="ECO:0007669"/>
    <property type="project" value="UniProtKB-KW"/>
</dbReference>
<dbReference type="Proteomes" id="UP000288096">
    <property type="component" value="Unassembled WGS sequence"/>
</dbReference>
<evidence type="ECO:0000313" key="6">
    <source>
        <dbReference type="Proteomes" id="UP000288096"/>
    </source>
</evidence>
<keyword evidence="1" id="KW-0547">Nucleotide-binding</keyword>
<evidence type="ECO:0000259" key="4">
    <source>
        <dbReference type="SMART" id="SM00382"/>
    </source>
</evidence>
<evidence type="ECO:0000313" key="5">
    <source>
        <dbReference type="EMBL" id="GBC59412.1"/>
    </source>
</evidence>
<dbReference type="Pfam" id="PF03266">
    <property type="entry name" value="NTPase_1"/>
    <property type="match status" value="1"/>
</dbReference>
<dbReference type="SMART" id="SM00382">
    <property type="entry name" value="AAA"/>
    <property type="match status" value="1"/>
</dbReference>
<comment type="caution">
    <text evidence="5">The sequence shown here is derived from an EMBL/GenBank/DDBJ whole genome shotgun (WGS) entry which is preliminary data.</text>
</comment>
<protein>
    <recommendedName>
        <fullName evidence="4">AAA+ ATPase domain-containing protein</fullName>
    </recommendedName>
</protein>
<dbReference type="InterPro" id="IPR003593">
    <property type="entry name" value="AAA+_ATPase"/>
</dbReference>